<name>A0A6G0W4C3_APHCR</name>
<reference evidence="1 2" key="1">
    <citation type="submission" date="2019-08" db="EMBL/GenBank/DDBJ databases">
        <title>Whole genome of Aphis craccivora.</title>
        <authorList>
            <person name="Voronova N.V."/>
            <person name="Shulinski R.S."/>
            <person name="Bandarenka Y.V."/>
            <person name="Zhorov D.G."/>
            <person name="Warner D."/>
        </authorList>
    </citation>
    <scope>NUCLEOTIDE SEQUENCE [LARGE SCALE GENOMIC DNA]</scope>
    <source>
        <strain evidence="1">180601</strain>
        <tissue evidence="1">Whole Body</tissue>
    </source>
</reference>
<accession>A0A6G0W4C3</accession>
<dbReference type="AlphaFoldDB" id="A0A6G0W4C3"/>
<gene>
    <name evidence="1" type="ORF">FWK35_00022951</name>
</gene>
<dbReference type="OrthoDB" id="6748100at2759"/>
<comment type="caution">
    <text evidence="1">The sequence shown here is derived from an EMBL/GenBank/DDBJ whole genome shotgun (WGS) entry which is preliminary data.</text>
</comment>
<evidence type="ECO:0000313" key="1">
    <source>
        <dbReference type="EMBL" id="KAF0719454.1"/>
    </source>
</evidence>
<sequence length="138" mass="16140">MNLNQDIEQVTLISNGHTIMEVDSVHSTLEHYFKPPLYSPSDYITRMRMARPNQPPSSQNIQYKTNTNDDCENLPITTKNQVTTYVKNVPNLYTAQLPITKAKYEDLQSLKQAIEKDHHSFYDNLKYTEHIIFHQLEI</sequence>
<evidence type="ECO:0000313" key="2">
    <source>
        <dbReference type="Proteomes" id="UP000478052"/>
    </source>
</evidence>
<dbReference type="EMBL" id="VUJU01009557">
    <property type="protein sequence ID" value="KAF0719454.1"/>
    <property type="molecule type" value="Genomic_DNA"/>
</dbReference>
<keyword evidence="2" id="KW-1185">Reference proteome</keyword>
<organism evidence="1 2">
    <name type="scientific">Aphis craccivora</name>
    <name type="common">Cowpea aphid</name>
    <dbReference type="NCBI Taxonomy" id="307492"/>
    <lineage>
        <taxon>Eukaryota</taxon>
        <taxon>Metazoa</taxon>
        <taxon>Ecdysozoa</taxon>
        <taxon>Arthropoda</taxon>
        <taxon>Hexapoda</taxon>
        <taxon>Insecta</taxon>
        <taxon>Pterygota</taxon>
        <taxon>Neoptera</taxon>
        <taxon>Paraneoptera</taxon>
        <taxon>Hemiptera</taxon>
        <taxon>Sternorrhyncha</taxon>
        <taxon>Aphidomorpha</taxon>
        <taxon>Aphidoidea</taxon>
        <taxon>Aphididae</taxon>
        <taxon>Aphidini</taxon>
        <taxon>Aphis</taxon>
        <taxon>Aphis</taxon>
    </lineage>
</organism>
<proteinExistence type="predicted"/>
<dbReference type="Proteomes" id="UP000478052">
    <property type="component" value="Unassembled WGS sequence"/>
</dbReference>
<protein>
    <submittedName>
        <fullName evidence="1">Uncharacterized protein</fullName>
    </submittedName>
</protein>